<feature type="domain" description="PAS" evidence="9">
    <location>
        <begin position="8"/>
        <end position="58"/>
    </location>
</feature>
<dbReference type="InterPro" id="IPR009057">
    <property type="entry name" value="Homeodomain-like_sf"/>
</dbReference>
<dbReference type="InterPro" id="IPR025944">
    <property type="entry name" value="Sigma_54_int_dom_CS"/>
</dbReference>
<dbReference type="InterPro" id="IPR002078">
    <property type="entry name" value="Sigma_54_int"/>
</dbReference>
<dbReference type="InterPro" id="IPR035965">
    <property type="entry name" value="PAS-like_dom_sf"/>
</dbReference>
<keyword evidence="1" id="KW-0547">Nucleotide-binding</keyword>
<sequence>MSEKLRLLELEIEGIINESGENIIITDSEGIILRAVKNSEEMYGIASEELVGSSVKELEQKKIFSPSVTLSVLQQKAPVTFMQKTATGKIIMTRGVPIFNEEKKITRVISFSHDMTEIEELKGKYEKLQQKMEQYETEIEQLRERERLPSEVFINSKAMQTVWSLVNKVAKSEATVVLQGESGVGKTVFAKALHNGSHRKGKPMIEVNCGAIPESLFESEMFGYEAGAFTGAASRGKMGLIELADQGTLFLDEVGELPLSIQVKLLKVLQEKKVTRMGSTKSRTVNFRLVAATNRDLQAMVKTRTFRDDLFYRLNVVPISIPALRERKEDIHQLTEAFLQKFNEKYDTDKTMHPSALKAFWQYDWPGNVRELENLIERLAVTLENKVILPDHLPFTEKAEEKSIEKFETHGTSLQESLEHVERSWLLQAYRECKSTYEMAEYLGISQPTVVRRLKKYNIDSKTNQ</sequence>
<evidence type="ECO:0000256" key="2">
    <source>
        <dbReference type="ARBA" id="ARBA00022797"/>
    </source>
</evidence>
<feature type="coiled-coil region" evidence="7">
    <location>
        <begin position="111"/>
        <end position="145"/>
    </location>
</feature>
<dbReference type="CDD" id="cd00009">
    <property type="entry name" value="AAA"/>
    <property type="match status" value="1"/>
</dbReference>
<evidence type="ECO:0000259" key="8">
    <source>
        <dbReference type="PROSITE" id="PS50045"/>
    </source>
</evidence>
<dbReference type="PROSITE" id="PS50045">
    <property type="entry name" value="SIGMA54_INTERACT_4"/>
    <property type="match status" value="1"/>
</dbReference>
<dbReference type="PROSITE" id="PS00688">
    <property type="entry name" value="SIGMA54_INTERACT_3"/>
    <property type="match status" value="1"/>
</dbReference>
<dbReference type="SUPFAM" id="SSF55785">
    <property type="entry name" value="PYP-like sensor domain (PAS domain)"/>
    <property type="match status" value="1"/>
</dbReference>
<dbReference type="NCBIfam" id="TIGR00229">
    <property type="entry name" value="sensory_box"/>
    <property type="match status" value="1"/>
</dbReference>
<dbReference type="InterPro" id="IPR003593">
    <property type="entry name" value="AAA+_ATPase"/>
</dbReference>
<evidence type="ECO:0000256" key="1">
    <source>
        <dbReference type="ARBA" id="ARBA00022741"/>
    </source>
</evidence>
<dbReference type="InterPro" id="IPR030828">
    <property type="entry name" value="HTH_TyrR"/>
</dbReference>
<dbReference type="Pfam" id="PF00158">
    <property type="entry name" value="Sigma54_activat"/>
    <property type="match status" value="1"/>
</dbReference>
<dbReference type="Pfam" id="PF18024">
    <property type="entry name" value="HTH_50"/>
    <property type="match status" value="1"/>
</dbReference>
<evidence type="ECO:0000256" key="3">
    <source>
        <dbReference type="ARBA" id="ARBA00022840"/>
    </source>
</evidence>
<keyword evidence="5" id="KW-0804">Transcription</keyword>
<evidence type="ECO:0000259" key="10">
    <source>
        <dbReference type="PROSITE" id="PS50113"/>
    </source>
</evidence>
<evidence type="ECO:0000256" key="5">
    <source>
        <dbReference type="ARBA" id="ARBA00023163"/>
    </source>
</evidence>
<dbReference type="SUPFAM" id="SSF52540">
    <property type="entry name" value="P-loop containing nucleoside triphosphate hydrolases"/>
    <property type="match status" value="1"/>
</dbReference>
<keyword evidence="12" id="KW-1185">Reference proteome</keyword>
<dbReference type="PROSITE" id="PS50113">
    <property type="entry name" value="PAC"/>
    <property type="match status" value="1"/>
</dbReference>
<dbReference type="InterPro" id="IPR013656">
    <property type="entry name" value="PAS_4"/>
</dbReference>
<dbReference type="PROSITE" id="PS00675">
    <property type="entry name" value="SIGMA54_INTERACT_1"/>
    <property type="match status" value="1"/>
</dbReference>
<dbReference type="InterPro" id="IPR027417">
    <property type="entry name" value="P-loop_NTPase"/>
</dbReference>
<evidence type="ECO:0000256" key="4">
    <source>
        <dbReference type="ARBA" id="ARBA00023015"/>
    </source>
</evidence>
<dbReference type="PANTHER" id="PTHR32071:SF57">
    <property type="entry name" value="C4-DICARBOXYLATE TRANSPORT TRANSCRIPTIONAL REGULATORY PROTEIN DCTD"/>
    <property type="match status" value="1"/>
</dbReference>
<keyword evidence="2" id="KW-0058">Aromatic hydrocarbons catabolism</keyword>
<evidence type="ECO:0000259" key="9">
    <source>
        <dbReference type="PROSITE" id="PS50112"/>
    </source>
</evidence>
<dbReference type="Gene3D" id="1.10.8.60">
    <property type="match status" value="1"/>
</dbReference>
<dbReference type="Gene3D" id="1.10.10.60">
    <property type="entry name" value="Homeodomain-like"/>
    <property type="match status" value="1"/>
</dbReference>
<dbReference type="Pfam" id="PF08448">
    <property type="entry name" value="PAS_4"/>
    <property type="match status" value="1"/>
</dbReference>
<dbReference type="PROSITE" id="PS50112">
    <property type="entry name" value="PAS"/>
    <property type="match status" value="1"/>
</dbReference>
<organism evidence="11 12">
    <name type="scientific">Fictibacillus terranigra</name>
    <dbReference type="NCBI Taxonomy" id="3058424"/>
    <lineage>
        <taxon>Bacteria</taxon>
        <taxon>Bacillati</taxon>
        <taxon>Bacillota</taxon>
        <taxon>Bacilli</taxon>
        <taxon>Bacillales</taxon>
        <taxon>Fictibacillaceae</taxon>
        <taxon>Fictibacillus</taxon>
    </lineage>
</organism>
<dbReference type="EMBL" id="JAUHLN010000001">
    <property type="protein sequence ID" value="MDN4071858.1"/>
    <property type="molecule type" value="Genomic_DNA"/>
</dbReference>
<feature type="domain" description="PAC" evidence="10">
    <location>
        <begin position="75"/>
        <end position="127"/>
    </location>
</feature>
<accession>A0ABT8E1S0</accession>
<feature type="domain" description="Sigma-54 factor interaction" evidence="8">
    <location>
        <begin position="152"/>
        <end position="381"/>
    </location>
</feature>
<protein>
    <recommendedName>
        <fullName evidence="6">HTH-type transcriptional regulatory protein TyrR</fullName>
    </recommendedName>
</protein>
<dbReference type="SUPFAM" id="SSF46689">
    <property type="entry name" value="Homeodomain-like"/>
    <property type="match status" value="1"/>
</dbReference>
<dbReference type="InterPro" id="IPR058031">
    <property type="entry name" value="AAA_lid_NorR"/>
</dbReference>
<reference evidence="11" key="1">
    <citation type="submission" date="2023-06" db="EMBL/GenBank/DDBJ databases">
        <title>Draft Genome Sequences of Representative Paenibacillus Polymyxa, Bacillus cereus, Fictibacillus sp., and Brevibacillus agri Strains Isolated from Amazonian Dark Earth.</title>
        <authorList>
            <person name="Pellegrinetti T.A."/>
            <person name="Cunha I.C.M."/>
            <person name="Chaves M.G."/>
            <person name="Freitas A.S."/>
            <person name="Silva A.V.R."/>
            <person name="Tsai S.M."/>
            <person name="Mendes L.W."/>
        </authorList>
    </citation>
    <scope>NUCLEOTIDE SEQUENCE</scope>
    <source>
        <strain evidence="11">CENA-BCM004</strain>
    </source>
</reference>
<evidence type="ECO:0000313" key="11">
    <source>
        <dbReference type="EMBL" id="MDN4071858.1"/>
    </source>
</evidence>
<evidence type="ECO:0000256" key="6">
    <source>
        <dbReference type="ARBA" id="ARBA00029500"/>
    </source>
</evidence>
<keyword evidence="7" id="KW-0175">Coiled coil</keyword>
<keyword evidence="3" id="KW-0067">ATP-binding</keyword>
<dbReference type="CDD" id="cd00130">
    <property type="entry name" value="PAS"/>
    <property type="match status" value="1"/>
</dbReference>
<dbReference type="InterPro" id="IPR000014">
    <property type="entry name" value="PAS"/>
</dbReference>
<evidence type="ECO:0000256" key="7">
    <source>
        <dbReference type="SAM" id="Coils"/>
    </source>
</evidence>
<dbReference type="RefSeq" id="WP_290398011.1">
    <property type="nucleotide sequence ID" value="NZ_JAUHLN010000001.1"/>
</dbReference>
<name>A0ABT8E1S0_9BACL</name>
<dbReference type="PANTHER" id="PTHR32071">
    <property type="entry name" value="TRANSCRIPTIONAL REGULATORY PROTEIN"/>
    <property type="match status" value="1"/>
</dbReference>
<dbReference type="Gene3D" id="3.30.450.20">
    <property type="entry name" value="PAS domain"/>
    <property type="match status" value="1"/>
</dbReference>
<keyword evidence="4" id="KW-0805">Transcription regulation</keyword>
<dbReference type="Gene3D" id="3.40.50.300">
    <property type="entry name" value="P-loop containing nucleotide triphosphate hydrolases"/>
    <property type="match status" value="1"/>
</dbReference>
<evidence type="ECO:0000313" key="12">
    <source>
        <dbReference type="Proteomes" id="UP001168694"/>
    </source>
</evidence>
<dbReference type="InterPro" id="IPR025662">
    <property type="entry name" value="Sigma_54_int_dom_ATP-bd_1"/>
</dbReference>
<dbReference type="SMART" id="SM00382">
    <property type="entry name" value="AAA"/>
    <property type="match status" value="1"/>
</dbReference>
<dbReference type="Proteomes" id="UP001168694">
    <property type="component" value="Unassembled WGS sequence"/>
</dbReference>
<dbReference type="Pfam" id="PF25601">
    <property type="entry name" value="AAA_lid_14"/>
    <property type="match status" value="1"/>
</dbReference>
<comment type="caution">
    <text evidence="11">The sequence shown here is derived from an EMBL/GenBank/DDBJ whole genome shotgun (WGS) entry which is preliminary data.</text>
</comment>
<proteinExistence type="predicted"/>
<dbReference type="InterPro" id="IPR000700">
    <property type="entry name" value="PAS-assoc_C"/>
</dbReference>
<gene>
    <name evidence="11" type="ORF">QYF49_02290</name>
</gene>